<keyword evidence="4" id="KW-0472">Membrane</keyword>
<evidence type="ECO:0000256" key="4">
    <source>
        <dbReference type="ARBA" id="ARBA00023136"/>
    </source>
</evidence>
<evidence type="ECO:0000256" key="3">
    <source>
        <dbReference type="ARBA" id="ARBA00022729"/>
    </source>
</evidence>
<evidence type="ECO:0000256" key="5">
    <source>
        <dbReference type="ARBA" id="ARBA00023139"/>
    </source>
</evidence>
<dbReference type="PANTHER" id="PTHR30429:SF0">
    <property type="entry name" value="METHIONINE-BINDING LIPOPROTEIN METQ"/>
    <property type="match status" value="1"/>
</dbReference>
<dbReference type="HOGENOM" id="CLU_067080_0_0_0"/>
<accession>D1APT6</accession>
<feature type="lipid moiety-binding region" description="S-diacylglycerol cysteine" evidence="7">
    <location>
        <position position="17"/>
    </location>
</feature>
<evidence type="ECO:0000256" key="1">
    <source>
        <dbReference type="ARBA" id="ARBA00004635"/>
    </source>
</evidence>
<keyword evidence="9" id="KW-1185">Reference proteome</keyword>
<comment type="subcellular location">
    <subcellularLocation>
        <location evidence="1">Membrane</location>
        <topology evidence="1">Lipid-anchor</topology>
    </subcellularLocation>
</comment>
<evidence type="ECO:0000256" key="2">
    <source>
        <dbReference type="ARBA" id="ARBA00008973"/>
    </source>
</evidence>
<organism evidence="8 9">
    <name type="scientific">Sebaldella termitidis (strain ATCC 33386 / NCTC 11300)</name>
    <dbReference type="NCBI Taxonomy" id="526218"/>
    <lineage>
        <taxon>Bacteria</taxon>
        <taxon>Fusobacteriati</taxon>
        <taxon>Fusobacteriota</taxon>
        <taxon>Fusobacteriia</taxon>
        <taxon>Fusobacteriales</taxon>
        <taxon>Leptotrichiaceae</taxon>
        <taxon>Sebaldella</taxon>
    </lineage>
</organism>
<dbReference type="PANTHER" id="PTHR30429">
    <property type="entry name" value="D-METHIONINE-BINDING LIPOPROTEIN METQ"/>
    <property type="match status" value="1"/>
</dbReference>
<dbReference type="AlphaFoldDB" id="D1APT6"/>
<evidence type="ECO:0000313" key="8">
    <source>
        <dbReference type="EMBL" id="ACZ10120.1"/>
    </source>
</evidence>
<reference evidence="8 9" key="2">
    <citation type="journal article" date="2010" name="Stand. Genomic Sci.">
        <title>Complete genome sequence of Sebaldella termitidis type strain (NCTC 11300).</title>
        <authorList>
            <person name="Harmon-Smith M."/>
            <person name="Celia L."/>
            <person name="Chertkov O."/>
            <person name="Lapidus A."/>
            <person name="Copeland A."/>
            <person name="Glavina Del Rio T."/>
            <person name="Nolan M."/>
            <person name="Lucas S."/>
            <person name="Tice H."/>
            <person name="Cheng J.F."/>
            <person name="Han C."/>
            <person name="Detter J.C."/>
            <person name="Bruce D."/>
            <person name="Goodwin L."/>
            <person name="Pitluck S."/>
            <person name="Pati A."/>
            <person name="Liolios K."/>
            <person name="Ivanova N."/>
            <person name="Mavromatis K."/>
            <person name="Mikhailova N."/>
            <person name="Chen A."/>
            <person name="Palaniappan K."/>
            <person name="Land M."/>
            <person name="Hauser L."/>
            <person name="Chang Y.J."/>
            <person name="Jeffries C.D."/>
            <person name="Brettin T."/>
            <person name="Goker M."/>
            <person name="Beck B."/>
            <person name="Bristow J."/>
            <person name="Eisen J.A."/>
            <person name="Markowitz V."/>
            <person name="Hugenholtz P."/>
            <person name="Kyrpides N.C."/>
            <person name="Klenk H.P."/>
            <person name="Chen F."/>
        </authorList>
    </citation>
    <scope>NUCLEOTIDE SEQUENCE [LARGE SCALE GENOMIC DNA]</scope>
    <source>
        <strain evidence="9">ATCC 33386 / NCTC 11300</strain>
    </source>
</reference>
<dbReference type="EMBL" id="CP001739">
    <property type="protein sequence ID" value="ACZ10120.1"/>
    <property type="molecule type" value="Genomic_DNA"/>
</dbReference>
<dbReference type="GO" id="GO:0016020">
    <property type="term" value="C:membrane"/>
    <property type="evidence" value="ECO:0007669"/>
    <property type="project" value="UniProtKB-SubCell"/>
</dbReference>
<protein>
    <submittedName>
        <fullName evidence="8">NLPA lipoprotein</fullName>
    </submittedName>
</protein>
<gene>
    <name evidence="8" type="ordered locus">Sterm_3279</name>
</gene>
<reference evidence="9" key="1">
    <citation type="submission" date="2009-09" db="EMBL/GenBank/DDBJ databases">
        <title>The complete chromosome of Sebaldella termitidis ATCC 33386.</title>
        <authorList>
            <consortium name="US DOE Joint Genome Institute (JGI-PGF)"/>
            <person name="Lucas S."/>
            <person name="Copeland A."/>
            <person name="Lapidus A."/>
            <person name="Glavina del Rio T."/>
            <person name="Dalin E."/>
            <person name="Tice H."/>
            <person name="Bruce D."/>
            <person name="Goodwin L."/>
            <person name="Pitluck S."/>
            <person name="Kyrpides N."/>
            <person name="Mavromatis K."/>
            <person name="Ivanova N."/>
            <person name="Mikhailova N."/>
            <person name="Sims D."/>
            <person name="Meincke L."/>
            <person name="Brettin T."/>
            <person name="Detter J.C."/>
            <person name="Han C."/>
            <person name="Larimer F."/>
            <person name="Land M."/>
            <person name="Hauser L."/>
            <person name="Markowitz V."/>
            <person name="Cheng J.F."/>
            <person name="Hugenholtz P."/>
            <person name="Woyke T."/>
            <person name="Wu D."/>
            <person name="Eisen J.A."/>
        </authorList>
    </citation>
    <scope>NUCLEOTIDE SEQUENCE [LARGE SCALE GENOMIC DNA]</scope>
    <source>
        <strain evidence="9">ATCC 33386 / NCTC 11300</strain>
    </source>
</reference>
<keyword evidence="3" id="KW-0732">Signal</keyword>
<comment type="similarity">
    <text evidence="2">Belongs to the NlpA lipoprotein family.</text>
</comment>
<dbReference type="Gene3D" id="3.40.190.10">
    <property type="entry name" value="Periplasmic binding protein-like II"/>
    <property type="match status" value="2"/>
</dbReference>
<dbReference type="RefSeq" id="WP_012862702.1">
    <property type="nucleotide sequence ID" value="NC_013517.1"/>
</dbReference>
<evidence type="ECO:0000256" key="6">
    <source>
        <dbReference type="ARBA" id="ARBA00023288"/>
    </source>
</evidence>
<evidence type="ECO:0000256" key="7">
    <source>
        <dbReference type="PIRSR" id="PIRSR002854-1"/>
    </source>
</evidence>
<dbReference type="eggNOG" id="COG1464">
    <property type="taxonomic scope" value="Bacteria"/>
</dbReference>
<dbReference type="InterPro" id="IPR004872">
    <property type="entry name" value="Lipoprotein_NlpA"/>
</dbReference>
<dbReference type="KEGG" id="str:Sterm_3279"/>
<keyword evidence="5" id="KW-0564">Palmitate</keyword>
<dbReference type="PROSITE" id="PS51257">
    <property type="entry name" value="PROKAR_LIPOPROTEIN"/>
    <property type="match status" value="1"/>
</dbReference>
<dbReference type="SUPFAM" id="SSF53850">
    <property type="entry name" value="Periplasmic binding protein-like II"/>
    <property type="match status" value="1"/>
</dbReference>
<evidence type="ECO:0000313" key="9">
    <source>
        <dbReference type="Proteomes" id="UP000000845"/>
    </source>
</evidence>
<proteinExistence type="inferred from homology"/>
<dbReference type="Pfam" id="PF03180">
    <property type="entry name" value="Lipoprotein_9"/>
    <property type="match status" value="1"/>
</dbReference>
<name>D1APT6_SEBTE</name>
<sequence length="261" mass="28783">MKKILLLLLVSGLIFSCAKKEKEIVLRVGASPIPHSEILKIAAEELQAEGIKLEIVSFEDAVLPNQEVAGKGLDANFIQHVPYMEDFNKKYNSKLISAAKIHVEPLALYSKKIKDIEELPEGGEILIPNNATNQGRALLLLDKNGIIKLKDNKKLDSTPEDILENPKKLKIVPMAAEQIAPRINEVDGAIINGNFAMKNNLTIAEDAVLVEDKDSPYANVLVILSGNENNESVKKLIKALQSDRVREFIENNYNGAVIPAF</sequence>
<dbReference type="PIRSF" id="PIRSF002854">
    <property type="entry name" value="MetQ"/>
    <property type="match status" value="1"/>
</dbReference>
<keyword evidence="6 8" id="KW-0449">Lipoprotein</keyword>
<dbReference type="Proteomes" id="UP000000845">
    <property type="component" value="Chromosome"/>
</dbReference>
<dbReference type="STRING" id="526218.Sterm_3279"/>